<feature type="transmembrane region" description="Helical" evidence="9">
    <location>
        <begin position="196"/>
        <end position="217"/>
    </location>
</feature>
<sequence>MSALPDSSLPVATLPPLKRLLPAVLVLALAIALSAWLGGLENQRDLALSSLLGIAFGVLLQRARFCFFCVTRDFLDQRDARGLLGIIAALVVGTLGYHLVFGAFLPVPAPGRLPPEAHVGPLSWVLAAGAFSFGAGMSLSGSCISAHLYRLGEGSLASPVALLGAGIGFILGFASWNTLYLATIQEAPVVWLPNLLGYGGSVALQLALLGGLALWLAHAHRPQAQAAPLVWWQRRWPAYVGGILIGTLAALSYLRVGPLGVTAELGSIARTAANTQGWLPERLEGLDTFSGCATVIKETLWSKNGAFVVSLVLGAFASALLAGEFKPVKPGLGALARNLFGGVLMGWGAMLALGCTVGTLLSGIMAGAVSGWVFALSALAGLWLGWRLRQRWGR</sequence>
<feature type="transmembrane region" description="Helical" evidence="9">
    <location>
        <begin position="335"/>
        <end position="354"/>
    </location>
</feature>
<comment type="caution">
    <text evidence="10">The sequence shown here is derived from an EMBL/GenBank/DDBJ whole genome shotgun (WGS) entry which is preliminary data.</text>
</comment>
<evidence type="ECO:0000256" key="1">
    <source>
        <dbReference type="ARBA" id="ARBA00004429"/>
    </source>
</evidence>
<feature type="transmembrane region" description="Helical" evidence="9">
    <location>
        <begin position="360"/>
        <end position="386"/>
    </location>
</feature>
<dbReference type="Pfam" id="PF04143">
    <property type="entry name" value="Sulf_transp"/>
    <property type="match status" value="1"/>
</dbReference>
<keyword evidence="6 9" id="KW-1133">Transmembrane helix</keyword>
<name>A0ABU6K733_9RHOO</name>
<keyword evidence="7 9" id="KW-0472">Membrane</keyword>
<dbReference type="InterPro" id="IPR007272">
    <property type="entry name" value="Sulf_transp_TsuA/YedE"/>
</dbReference>
<feature type="transmembrane region" description="Helical" evidence="9">
    <location>
        <begin position="124"/>
        <end position="149"/>
    </location>
</feature>
<comment type="subcellular location">
    <subcellularLocation>
        <location evidence="1">Cell inner membrane</location>
        <topology evidence="1">Multi-pass membrane protein</topology>
    </subcellularLocation>
</comment>
<evidence type="ECO:0000256" key="9">
    <source>
        <dbReference type="SAM" id="Phobius"/>
    </source>
</evidence>
<proteinExistence type="inferred from homology"/>
<feature type="transmembrane region" description="Helical" evidence="9">
    <location>
        <begin position="156"/>
        <end position="176"/>
    </location>
</feature>
<evidence type="ECO:0000256" key="5">
    <source>
        <dbReference type="ARBA" id="ARBA00022692"/>
    </source>
</evidence>
<gene>
    <name evidence="10" type="ORF">VVD49_17445</name>
</gene>
<keyword evidence="11" id="KW-1185">Reference proteome</keyword>
<keyword evidence="4" id="KW-0997">Cell inner membrane</keyword>
<evidence type="ECO:0000256" key="8">
    <source>
        <dbReference type="ARBA" id="ARBA00035655"/>
    </source>
</evidence>
<feature type="transmembrane region" description="Helical" evidence="9">
    <location>
        <begin position="238"/>
        <end position="256"/>
    </location>
</feature>
<keyword evidence="5 9" id="KW-0812">Transmembrane</keyword>
<evidence type="ECO:0000256" key="7">
    <source>
        <dbReference type="ARBA" id="ARBA00023136"/>
    </source>
</evidence>
<feature type="transmembrane region" description="Helical" evidence="9">
    <location>
        <begin position="82"/>
        <end position="104"/>
    </location>
</feature>
<keyword evidence="2" id="KW-0813">Transport</keyword>
<evidence type="ECO:0000256" key="4">
    <source>
        <dbReference type="ARBA" id="ARBA00022519"/>
    </source>
</evidence>
<evidence type="ECO:0000256" key="2">
    <source>
        <dbReference type="ARBA" id="ARBA00022448"/>
    </source>
</evidence>
<dbReference type="EMBL" id="JAYXHS010000003">
    <property type="protein sequence ID" value="MEC5387520.1"/>
    <property type="molecule type" value="Genomic_DNA"/>
</dbReference>
<keyword evidence="3" id="KW-1003">Cell membrane</keyword>
<organism evidence="10 11">
    <name type="scientific">Uliginosibacterium silvisoli</name>
    <dbReference type="NCBI Taxonomy" id="3114758"/>
    <lineage>
        <taxon>Bacteria</taxon>
        <taxon>Pseudomonadati</taxon>
        <taxon>Pseudomonadota</taxon>
        <taxon>Betaproteobacteria</taxon>
        <taxon>Rhodocyclales</taxon>
        <taxon>Zoogloeaceae</taxon>
        <taxon>Uliginosibacterium</taxon>
    </lineage>
</organism>
<evidence type="ECO:0000313" key="11">
    <source>
        <dbReference type="Proteomes" id="UP001331561"/>
    </source>
</evidence>
<feature type="transmembrane region" description="Helical" evidence="9">
    <location>
        <begin position="20"/>
        <end position="40"/>
    </location>
</feature>
<evidence type="ECO:0000313" key="10">
    <source>
        <dbReference type="EMBL" id="MEC5387520.1"/>
    </source>
</evidence>
<comment type="similarity">
    <text evidence="8">Belongs to the TsuA/YedE (TC 9.B.102) family.</text>
</comment>
<dbReference type="PANTHER" id="PTHR30574">
    <property type="entry name" value="INNER MEMBRANE PROTEIN YEDE"/>
    <property type="match status" value="1"/>
</dbReference>
<reference evidence="10 11" key="1">
    <citation type="submission" date="2024-01" db="EMBL/GenBank/DDBJ databases">
        <title>Uliginosibacterium soil sp. nov.</title>
        <authorList>
            <person name="Lv Y."/>
        </authorList>
    </citation>
    <scope>NUCLEOTIDE SEQUENCE [LARGE SCALE GENOMIC DNA]</scope>
    <source>
        <strain evidence="10 11">H3</strain>
    </source>
</reference>
<accession>A0ABU6K733</accession>
<feature type="transmembrane region" description="Helical" evidence="9">
    <location>
        <begin position="305"/>
        <end position="323"/>
    </location>
</feature>
<dbReference type="PANTHER" id="PTHR30574:SF1">
    <property type="entry name" value="SULPHUR TRANSPORT DOMAIN-CONTAINING PROTEIN"/>
    <property type="match status" value="1"/>
</dbReference>
<dbReference type="RefSeq" id="WP_327600489.1">
    <property type="nucleotide sequence ID" value="NZ_JAYXHS010000003.1"/>
</dbReference>
<protein>
    <submittedName>
        <fullName evidence="10">YeeE/YedE family protein</fullName>
    </submittedName>
</protein>
<dbReference type="Proteomes" id="UP001331561">
    <property type="component" value="Unassembled WGS sequence"/>
</dbReference>
<evidence type="ECO:0000256" key="3">
    <source>
        <dbReference type="ARBA" id="ARBA00022475"/>
    </source>
</evidence>
<evidence type="ECO:0000256" key="6">
    <source>
        <dbReference type="ARBA" id="ARBA00022989"/>
    </source>
</evidence>